<dbReference type="GO" id="GO:0034332">
    <property type="term" value="P:adherens junction organization"/>
    <property type="evidence" value="ECO:0007669"/>
    <property type="project" value="TreeGrafter"/>
</dbReference>
<dbReference type="FunFam" id="2.60.40.60:FF:000012">
    <property type="entry name" value="Cadherin 24"/>
    <property type="match status" value="1"/>
</dbReference>
<dbReference type="GO" id="GO:0005912">
    <property type="term" value="C:adherens junction"/>
    <property type="evidence" value="ECO:0007669"/>
    <property type="project" value="UniProtKB-SubCell"/>
</dbReference>
<reference evidence="23" key="3">
    <citation type="submission" date="2025-09" db="UniProtKB">
        <authorList>
            <consortium name="Ensembl"/>
        </authorList>
    </citation>
    <scope>IDENTIFICATION</scope>
</reference>
<evidence type="ECO:0000256" key="7">
    <source>
        <dbReference type="ARBA" id="ARBA00022723"/>
    </source>
</evidence>
<keyword evidence="4" id="KW-1003">Cell membrane</keyword>
<evidence type="ECO:0000256" key="14">
    <source>
        <dbReference type="ARBA" id="ARBA00023136"/>
    </source>
</evidence>
<dbReference type="HOGENOM" id="CLU_005284_3_2_1"/>
<dbReference type="InterPro" id="IPR020894">
    <property type="entry name" value="Cadherin_CS"/>
</dbReference>
<dbReference type="Ensembl" id="ENSLACT00000012854.1">
    <property type="protein sequence ID" value="ENSLACP00000012760.1"/>
    <property type="gene ID" value="ENSLACG00000011239.1"/>
</dbReference>
<evidence type="ECO:0000256" key="19">
    <source>
        <dbReference type="RuleBase" id="RU004357"/>
    </source>
</evidence>
<dbReference type="GO" id="GO:0005923">
    <property type="term" value="C:bicellular tight junction"/>
    <property type="evidence" value="ECO:0007669"/>
    <property type="project" value="TreeGrafter"/>
</dbReference>
<dbReference type="GO" id="GO:0016477">
    <property type="term" value="P:cell migration"/>
    <property type="evidence" value="ECO:0007669"/>
    <property type="project" value="TreeGrafter"/>
</dbReference>
<dbReference type="InterPro" id="IPR015919">
    <property type="entry name" value="Cadherin-like_sf"/>
</dbReference>
<dbReference type="SMART" id="SM00112">
    <property type="entry name" value="CA"/>
    <property type="match status" value="5"/>
</dbReference>
<keyword evidence="11 18" id="KW-0130">Cell adhesion</keyword>
<reference evidence="24" key="1">
    <citation type="submission" date="2011-08" db="EMBL/GenBank/DDBJ databases">
        <title>The draft genome of Latimeria chalumnae.</title>
        <authorList>
            <person name="Di Palma F."/>
            <person name="Alfoldi J."/>
            <person name="Johnson J."/>
            <person name="Berlin A."/>
            <person name="Gnerre S."/>
            <person name="Jaffe D."/>
            <person name="MacCallum I."/>
            <person name="Young S."/>
            <person name="Walker B.J."/>
            <person name="Lander E."/>
            <person name="Lindblad-Toh K."/>
        </authorList>
    </citation>
    <scope>NUCLEOTIDE SEQUENCE [LARGE SCALE GENOMIC DNA]</scope>
    <source>
        <strain evidence="24">Wild caught</strain>
    </source>
</reference>
<evidence type="ECO:0000256" key="5">
    <source>
        <dbReference type="ARBA" id="ARBA00022685"/>
    </source>
</evidence>
<evidence type="ECO:0000256" key="11">
    <source>
        <dbReference type="ARBA" id="ARBA00022889"/>
    </source>
</evidence>
<dbReference type="GO" id="GO:0016339">
    <property type="term" value="P:calcium-dependent cell-cell adhesion via plasma membrane cell adhesion molecules"/>
    <property type="evidence" value="ECO:0007669"/>
    <property type="project" value="TreeGrafter"/>
</dbReference>
<dbReference type="InParanoid" id="H3ASY9"/>
<dbReference type="PANTHER" id="PTHR24027:SF89">
    <property type="entry name" value="CADHERIN-5"/>
    <property type="match status" value="1"/>
</dbReference>
<dbReference type="PANTHER" id="PTHR24027">
    <property type="entry name" value="CADHERIN-23"/>
    <property type="match status" value="1"/>
</dbReference>
<organism evidence="23 24">
    <name type="scientific">Latimeria chalumnae</name>
    <name type="common">Coelacanth</name>
    <dbReference type="NCBI Taxonomy" id="7897"/>
    <lineage>
        <taxon>Eukaryota</taxon>
        <taxon>Metazoa</taxon>
        <taxon>Chordata</taxon>
        <taxon>Craniata</taxon>
        <taxon>Vertebrata</taxon>
        <taxon>Euteleostomi</taxon>
        <taxon>Coelacanthiformes</taxon>
        <taxon>Coelacanthidae</taxon>
        <taxon>Latimeria</taxon>
    </lineage>
</organism>
<dbReference type="InterPro" id="IPR027397">
    <property type="entry name" value="Catenin-bd_sf"/>
</dbReference>
<keyword evidence="13 20" id="KW-1133">Transmembrane helix</keyword>
<accession>H3ASY9</accession>
<keyword evidence="12" id="KW-0965">Cell junction</keyword>
<keyword evidence="5" id="KW-0165">Cleavage on pair of basic residues</keyword>
<name>H3ASY9_LATCH</name>
<feature type="domain" description="Cadherin" evidence="22">
    <location>
        <begin position="156"/>
        <end position="264"/>
    </location>
</feature>
<feature type="domain" description="Cadherin" evidence="22">
    <location>
        <begin position="46"/>
        <end position="155"/>
    </location>
</feature>
<dbReference type="EMBL" id="AFYH01145685">
    <property type="status" value="NOT_ANNOTATED_CDS"/>
    <property type="molecule type" value="Genomic_DNA"/>
</dbReference>
<evidence type="ECO:0000256" key="3">
    <source>
        <dbReference type="ARBA" id="ARBA00021701"/>
    </source>
</evidence>
<dbReference type="FunFam" id="2.60.40.60:FF:000014">
    <property type="entry name" value="Cadherin 8"/>
    <property type="match status" value="1"/>
</dbReference>
<dbReference type="GO" id="GO:0007043">
    <property type="term" value="P:cell-cell junction assembly"/>
    <property type="evidence" value="ECO:0007669"/>
    <property type="project" value="TreeGrafter"/>
</dbReference>
<dbReference type="EMBL" id="AFYH01145683">
    <property type="status" value="NOT_ANNOTATED_CDS"/>
    <property type="molecule type" value="Genomic_DNA"/>
</dbReference>
<evidence type="ECO:0000256" key="20">
    <source>
        <dbReference type="SAM" id="Phobius"/>
    </source>
</evidence>
<dbReference type="InterPro" id="IPR002126">
    <property type="entry name" value="Cadherin-like_dom"/>
</dbReference>
<evidence type="ECO:0000256" key="1">
    <source>
        <dbReference type="ARBA" id="ARBA00004251"/>
    </source>
</evidence>
<dbReference type="Pfam" id="PF00028">
    <property type="entry name" value="Cadherin"/>
    <property type="match status" value="5"/>
</dbReference>
<evidence type="ECO:0000256" key="8">
    <source>
        <dbReference type="ARBA" id="ARBA00022729"/>
    </source>
</evidence>
<keyword evidence="14 20" id="KW-0472">Membrane</keyword>
<dbReference type="CDD" id="cd11304">
    <property type="entry name" value="Cadherin_repeat"/>
    <property type="match status" value="5"/>
</dbReference>
<dbReference type="GO" id="GO:0045296">
    <property type="term" value="F:cadherin binding"/>
    <property type="evidence" value="ECO:0007669"/>
    <property type="project" value="TreeGrafter"/>
</dbReference>
<dbReference type="EMBL" id="AFYH01145684">
    <property type="status" value="NOT_ANNOTATED_CDS"/>
    <property type="molecule type" value="Genomic_DNA"/>
</dbReference>
<dbReference type="PROSITE" id="PS00232">
    <property type="entry name" value="CADHERIN_1"/>
    <property type="match status" value="2"/>
</dbReference>
<evidence type="ECO:0000256" key="10">
    <source>
        <dbReference type="ARBA" id="ARBA00022837"/>
    </source>
</evidence>
<evidence type="ECO:0000259" key="22">
    <source>
        <dbReference type="PROSITE" id="PS50268"/>
    </source>
</evidence>
<dbReference type="GO" id="GO:0044331">
    <property type="term" value="P:cell-cell adhesion mediated by cadherin"/>
    <property type="evidence" value="ECO:0007669"/>
    <property type="project" value="TreeGrafter"/>
</dbReference>
<dbReference type="STRING" id="7897.ENSLACP00000012760"/>
<evidence type="ECO:0000313" key="24">
    <source>
        <dbReference type="Proteomes" id="UP000008672"/>
    </source>
</evidence>
<keyword evidence="8 21" id="KW-0732">Signal</keyword>
<feature type="signal peptide" evidence="21">
    <location>
        <begin position="1"/>
        <end position="27"/>
    </location>
</feature>
<keyword evidence="6 18" id="KW-0812">Transmembrane</keyword>
<keyword evidence="10 17" id="KW-0106">Calcium</keyword>
<evidence type="ECO:0000256" key="15">
    <source>
        <dbReference type="ARBA" id="ARBA00023180"/>
    </source>
</evidence>
<evidence type="ECO:0000256" key="13">
    <source>
        <dbReference type="ARBA" id="ARBA00022989"/>
    </source>
</evidence>
<dbReference type="Gene3D" id="4.10.900.10">
    <property type="entry name" value="TCF3-CBD (Catenin binding domain)"/>
    <property type="match status" value="1"/>
</dbReference>
<dbReference type="PRINTS" id="PR00205">
    <property type="entry name" value="CADHERIN"/>
</dbReference>
<dbReference type="SUPFAM" id="SSF49313">
    <property type="entry name" value="Cadherin-like"/>
    <property type="match status" value="5"/>
</dbReference>
<dbReference type="eggNOG" id="KOG3594">
    <property type="taxonomic scope" value="Eukaryota"/>
</dbReference>
<proteinExistence type="predicted"/>
<evidence type="ECO:0000256" key="17">
    <source>
        <dbReference type="PROSITE-ProRule" id="PRU00043"/>
    </source>
</evidence>
<feature type="domain" description="Cadherin" evidence="22">
    <location>
        <begin position="483"/>
        <end position="595"/>
    </location>
</feature>
<dbReference type="FunFam" id="2.60.40.60:FF:000202">
    <property type="entry name" value="cadherin-8 isoform X4"/>
    <property type="match status" value="1"/>
</dbReference>
<reference evidence="23" key="2">
    <citation type="submission" date="2025-08" db="UniProtKB">
        <authorList>
            <consortium name="Ensembl"/>
        </authorList>
    </citation>
    <scope>IDENTIFICATION</scope>
</reference>
<evidence type="ECO:0000256" key="9">
    <source>
        <dbReference type="ARBA" id="ARBA00022737"/>
    </source>
</evidence>
<comment type="subcellular location">
    <subcellularLocation>
        <location evidence="2">Cell junction</location>
        <location evidence="2">Adherens junction</location>
    </subcellularLocation>
    <subcellularLocation>
        <location evidence="1 18">Cell membrane</location>
        <topology evidence="1 18">Single-pass type I membrane protein</topology>
    </subcellularLocation>
</comment>
<evidence type="ECO:0000313" key="23">
    <source>
        <dbReference type="Ensembl" id="ENSLACP00000012760.1"/>
    </source>
</evidence>
<dbReference type="FunFam" id="4.10.900.10:FF:000001">
    <property type="entry name" value="Cadherin 2"/>
    <property type="match status" value="1"/>
</dbReference>
<dbReference type="Proteomes" id="UP000008672">
    <property type="component" value="Unassembled WGS sequence"/>
</dbReference>
<dbReference type="Bgee" id="ENSLACG00000011239">
    <property type="expression patterns" value="Expressed in pelvic fin and 1 other cell type or tissue"/>
</dbReference>
<evidence type="ECO:0000256" key="4">
    <source>
        <dbReference type="ARBA" id="ARBA00022475"/>
    </source>
</evidence>
<dbReference type="GO" id="GO:0008013">
    <property type="term" value="F:beta-catenin binding"/>
    <property type="evidence" value="ECO:0007669"/>
    <property type="project" value="TreeGrafter"/>
</dbReference>
<evidence type="ECO:0000256" key="2">
    <source>
        <dbReference type="ARBA" id="ARBA00004536"/>
    </source>
</evidence>
<evidence type="ECO:0000256" key="12">
    <source>
        <dbReference type="ARBA" id="ARBA00022949"/>
    </source>
</evidence>
<feature type="transmembrane region" description="Helical" evidence="20">
    <location>
        <begin position="602"/>
        <end position="626"/>
    </location>
</feature>
<feature type="domain" description="Cadherin" evidence="22">
    <location>
        <begin position="265"/>
        <end position="379"/>
    </location>
</feature>
<keyword evidence="9" id="KW-0677">Repeat</keyword>
<dbReference type="GO" id="GO:0005509">
    <property type="term" value="F:calcium ion binding"/>
    <property type="evidence" value="ECO:0007669"/>
    <property type="project" value="UniProtKB-UniRule"/>
</dbReference>
<protein>
    <recommendedName>
        <fullName evidence="3">Cadherin-5</fullName>
    </recommendedName>
    <alternativeName>
        <fullName evidence="16">Vascular endothelial cadherin</fullName>
    </alternativeName>
</protein>
<dbReference type="InterPro" id="IPR000233">
    <property type="entry name" value="Cadherin_Y-type_LIR"/>
</dbReference>
<dbReference type="FunCoup" id="H3ASY9">
    <property type="interactions" value="421"/>
</dbReference>
<dbReference type="GeneTree" id="ENSGT00940000160587"/>
<dbReference type="OMA" id="DCPIGIN"/>
<evidence type="ECO:0000256" key="16">
    <source>
        <dbReference type="ARBA" id="ARBA00030559"/>
    </source>
</evidence>
<dbReference type="AlphaFoldDB" id="H3ASY9"/>
<dbReference type="GO" id="GO:0007156">
    <property type="term" value="P:homophilic cell adhesion via plasma membrane adhesion molecules"/>
    <property type="evidence" value="ECO:0007669"/>
    <property type="project" value="InterPro"/>
</dbReference>
<dbReference type="GO" id="GO:0000902">
    <property type="term" value="P:cell morphogenesis"/>
    <property type="evidence" value="ECO:0007669"/>
    <property type="project" value="TreeGrafter"/>
</dbReference>
<dbReference type="Pfam" id="PF01049">
    <property type="entry name" value="CADH_Y-type_LIR"/>
    <property type="match status" value="1"/>
</dbReference>
<keyword evidence="24" id="KW-1185">Reference proteome</keyword>
<dbReference type="GO" id="GO:0016342">
    <property type="term" value="C:catenin complex"/>
    <property type="evidence" value="ECO:0007669"/>
    <property type="project" value="TreeGrafter"/>
</dbReference>
<keyword evidence="15" id="KW-0325">Glycoprotein</keyword>
<evidence type="ECO:0000256" key="21">
    <source>
        <dbReference type="SAM" id="SignalP"/>
    </source>
</evidence>
<dbReference type="GO" id="GO:0019903">
    <property type="term" value="F:protein phosphatase binding"/>
    <property type="evidence" value="ECO:0007669"/>
    <property type="project" value="TreeGrafter"/>
</dbReference>
<feature type="chain" id="PRO_5003580557" description="Cadherin-5" evidence="21">
    <location>
        <begin position="28"/>
        <end position="772"/>
    </location>
</feature>
<keyword evidence="7" id="KW-0479">Metal-binding</keyword>
<evidence type="ECO:0000256" key="6">
    <source>
        <dbReference type="ARBA" id="ARBA00022692"/>
    </source>
</evidence>
<dbReference type="Gene3D" id="2.60.40.60">
    <property type="entry name" value="Cadherins"/>
    <property type="match status" value="5"/>
</dbReference>
<comment type="function">
    <text evidence="19">Cadherins are calcium-dependent cell adhesion proteins.</text>
</comment>
<dbReference type="PROSITE" id="PS50268">
    <property type="entry name" value="CADHERIN_2"/>
    <property type="match status" value="5"/>
</dbReference>
<sequence length="772" mass="86192">VTVATHRMDKFFLHLIQVVFCINIALADEENTISVLSISKSSNTHGQRVKRQWEWNQLYAVEENKKEIPHLLGKIKSSITSSNAKYVLEGEGANSIFRVEPQNGDVYAWKRLDREEKSEYKLTALIVDRNTGKKLDEPSDFTLKIIDINDNAPRFTLEFFNGSVPEMSSRGTSVVRVTAEDADDPTVGAHAEIIYSIHAGSDYFVIENKTGIIRTKLSQLDREEKSSYEVVVEAKDMPGYQGGLSSTATVIIKLTDINDNPPVFRQGNYSFNVLETIQVKSEVGRIKAEDADEPWNSNTKYDFIERAITDTFHIKTDANTKEGVITLKKPLDFETRKEYSFIVEATDPSINLQFIHGKPTKTRTTVNIKVLDADEPPVFTAPFYRFEAYEDAPLRTVLGFVSAKDPDATRNSVRYSLGRSTDREPFFQVLSNGNILSVKPFDRETNAWHNITVTANEIAPNGQKSDVTVTIKILDRNDNPPELATNPEINICENVAEGTVIQTISAVDKDEMAPGVNFGFSLSKEENNFTLKDNQDNTAEIIIKRAGFSHQEHTRYFLPVIITDNGTPLLSSTTTLSITVCSCTAEGKHIKCQRFAAATMGISVHALIAIFLCIVTIIVITLLIALRRKQKKNAFTGLGKDGDINEQLVRYDEEGGGEMDTNSYDVSVLRSVRKNGARPREEIDVRPCLYAQVKKPAANGEMAVMIEVKKDEADNDRDGIPYDTLHIYGYEGSDSLAGSLSSLETGSSDSEQDYDFLNDWGPRFKTLAELYG</sequence>
<dbReference type="FunFam" id="2.60.40.60:FF:000008">
    <property type="entry name" value="Cadherin 24"/>
    <property type="match status" value="1"/>
</dbReference>
<gene>
    <name evidence="23" type="primary">LOC102359438</name>
</gene>
<evidence type="ECO:0000256" key="18">
    <source>
        <dbReference type="RuleBase" id="RU003318"/>
    </source>
</evidence>
<feature type="domain" description="Cadherin" evidence="22">
    <location>
        <begin position="380"/>
        <end position="483"/>
    </location>
</feature>
<dbReference type="InterPro" id="IPR039808">
    <property type="entry name" value="Cadherin"/>
</dbReference>
<dbReference type="FunFam" id="2.60.40.60:FF:000017">
    <property type="entry name" value="Cadherin 24"/>
    <property type="match status" value="1"/>
</dbReference>